<organism evidence="1 2">
    <name type="scientific">Roseisolibacter agri</name>
    <dbReference type="NCBI Taxonomy" id="2014610"/>
    <lineage>
        <taxon>Bacteria</taxon>
        <taxon>Pseudomonadati</taxon>
        <taxon>Gemmatimonadota</taxon>
        <taxon>Gemmatimonadia</taxon>
        <taxon>Gemmatimonadales</taxon>
        <taxon>Gemmatimonadaceae</taxon>
        <taxon>Roseisolibacter</taxon>
    </lineage>
</organism>
<dbReference type="Gene3D" id="3.40.1660.10">
    <property type="entry name" value="EreA-like (biosynthetic domain)"/>
    <property type="match status" value="1"/>
</dbReference>
<dbReference type="AlphaFoldDB" id="A0AA37QCP1"/>
<sequence length="456" mass="50722">MHDGAGMTDPHLATALRDAARPLTGDDSDHDTLLDVVGDRRLVLLGEGSHGTHEFYAARAAITRRLIVERGFDAVAVEGDWPDSDRANHWVRGRGRDATAADALGGFRRFPQWMWRNTDVVRLLDTLRAHNQRVGRERAAGFYGLDLYSLHASIDEVLRYLDETDPDAARRARYRYACFDHFGEDPQQYGYAASFDLSQSCEDAVVQQLVDLRRRAPDADADDARDADDAADDFFSAEQNARLVLDAERYYRSMFHGRVSSWNLRDTHMADTLDALVQHLRAKGREGKVVVWAHNSHLGDARATEMGAGGEINLGQLARERHGDDAVLVGFTTHTGTVTAAHDWGDAAQRMKVNPSLPGSIERALHDAAPPRCVVPLRGSAAADAARAALDTALLERAIGVIYRPRTERQSHYFHARVGRQFDVLYHFDESRAVHPLERAGTWTADEPPETYPSAL</sequence>
<accession>A0AA37QCP1</accession>
<reference evidence="1" key="1">
    <citation type="submission" date="2022-08" db="EMBL/GenBank/DDBJ databases">
        <title>Draft genome sequencing of Roseisolibacter agri AW1220.</title>
        <authorList>
            <person name="Tobiishi Y."/>
            <person name="Tonouchi A."/>
        </authorList>
    </citation>
    <scope>NUCLEOTIDE SEQUENCE</scope>
    <source>
        <strain evidence="1">AW1220</strain>
    </source>
</reference>
<gene>
    <name evidence="1" type="ORF">rosag_43850</name>
</gene>
<comment type="caution">
    <text evidence="1">The sequence shown here is derived from an EMBL/GenBank/DDBJ whole genome shotgun (WGS) entry which is preliminary data.</text>
</comment>
<dbReference type="GO" id="GO:0046677">
    <property type="term" value="P:response to antibiotic"/>
    <property type="evidence" value="ECO:0007669"/>
    <property type="project" value="InterPro"/>
</dbReference>
<dbReference type="Proteomes" id="UP001161325">
    <property type="component" value="Unassembled WGS sequence"/>
</dbReference>
<dbReference type="InterPro" id="IPR052036">
    <property type="entry name" value="Hydrolase/PRTase-associated"/>
</dbReference>
<dbReference type="CDD" id="cd14728">
    <property type="entry name" value="Ere-like"/>
    <property type="match status" value="1"/>
</dbReference>
<dbReference type="InterPro" id="IPR007815">
    <property type="entry name" value="Emycin_Estase"/>
</dbReference>
<dbReference type="PIRSF" id="PIRSF036794">
    <property type="entry name" value="UCP_erythr_ester"/>
    <property type="match status" value="1"/>
</dbReference>
<dbReference type="PANTHER" id="PTHR31299">
    <property type="entry name" value="ESTERASE, PUTATIVE (AFU_ORTHOLOGUE AFUA_1G05850)-RELATED"/>
    <property type="match status" value="1"/>
</dbReference>
<name>A0AA37QCP1_9BACT</name>
<dbReference type="Gene3D" id="3.30.1870.10">
    <property type="entry name" value="EreA-like, domain 2"/>
    <property type="match status" value="1"/>
</dbReference>
<dbReference type="EMBL" id="BRXS01000007">
    <property type="protein sequence ID" value="GLC27872.1"/>
    <property type="molecule type" value="Genomic_DNA"/>
</dbReference>
<evidence type="ECO:0000313" key="2">
    <source>
        <dbReference type="Proteomes" id="UP001161325"/>
    </source>
</evidence>
<dbReference type="InterPro" id="IPR014622">
    <property type="entry name" value="UCP036794_erythomycin"/>
</dbReference>
<proteinExistence type="predicted"/>
<keyword evidence="2" id="KW-1185">Reference proteome</keyword>
<dbReference type="Gene3D" id="1.20.1440.30">
    <property type="entry name" value="Biosynthetic Protein domain"/>
    <property type="match status" value="1"/>
</dbReference>
<protein>
    <recommendedName>
        <fullName evidence="3">Erythromycin esterase</fullName>
    </recommendedName>
</protein>
<dbReference type="Pfam" id="PF05139">
    <property type="entry name" value="Erythro_esteras"/>
    <property type="match status" value="1"/>
</dbReference>
<evidence type="ECO:0008006" key="3">
    <source>
        <dbReference type="Google" id="ProtNLM"/>
    </source>
</evidence>
<dbReference type="SUPFAM" id="SSF159501">
    <property type="entry name" value="EreA/ChaN-like"/>
    <property type="match status" value="1"/>
</dbReference>
<evidence type="ECO:0000313" key="1">
    <source>
        <dbReference type="EMBL" id="GLC27872.1"/>
    </source>
</evidence>
<dbReference type="PANTHER" id="PTHR31299:SF0">
    <property type="entry name" value="ESTERASE, PUTATIVE (AFU_ORTHOLOGUE AFUA_1G05850)-RELATED"/>
    <property type="match status" value="1"/>
</dbReference>